<dbReference type="RefSeq" id="WP_126007431.1">
    <property type="nucleotide sequence ID" value="NZ_CP032509.1"/>
</dbReference>
<accession>A0A3S9B061</accession>
<dbReference type="OrthoDB" id="8449218at2"/>
<evidence type="ECO:0000256" key="2">
    <source>
        <dbReference type="SAM" id="Phobius"/>
    </source>
</evidence>
<keyword evidence="2" id="KW-1133">Transmembrane helix</keyword>
<feature type="transmembrane region" description="Helical" evidence="2">
    <location>
        <begin position="62"/>
        <end position="79"/>
    </location>
</feature>
<reference evidence="3 4" key="1">
    <citation type="submission" date="2018-09" db="EMBL/GenBank/DDBJ databases">
        <title>Marinorhizobium profundi gen. nov., sp. nov., isolated from a deep-sea sediment sample from the New Britain Trench and proposal of Marinorhizobiaceae fam. nov. in the order Rhizobiales of the class Alphaproteobacteria.</title>
        <authorList>
            <person name="Cao J."/>
        </authorList>
    </citation>
    <scope>NUCLEOTIDE SEQUENCE [LARGE SCALE GENOMIC DNA]</scope>
    <source>
        <strain evidence="3 4">WS11</strain>
    </source>
</reference>
<dbReference type="KEGG" id="abaw:D5400_02745"/>
<evidence type="ECO:0000256" key="1">
    <source>
        <dbReference type="SAM" id="MobiDB-lite"/>
    </source>
</evidence>
<feature type="region of interest" description="Disordered" evidence="1">
    <location>
        <begin position="1"/>
        <end position="38"/>
    </location>
</feature>
<gene>
    <name evidence="3" type="ORF">D5400_02745</name>
</gene>
<protein>
    <submittedName>
        <fullName evidence="3">Uncharacterized protein</fullName>
    </submittedName>
</protein>
<evidence type="ECO:0000313" key="3">
    <source>
        <dbReference type="EMBL" id="AZN70337.1"/>
    </source>
</evidence>
<name>A0A3S9B061_9HYPH</name>
<sequence>MRDDDRERRQAKRDLDRLGSEGGIFGSPAMKSKARSVRDHFAAGDADQTDPIEVAATRTGRILAVVAFVLLALWLVSAYA</sequence>
<dbReference type="EMBL" id="CP032509">
    <property type="protein sequence ID" value="AZN70337.1"/>
    <property type="molecule type" value="Genomic_DNA"/>
</dbReference>
<dbReference type="AlphaFoldDB" id="A0A3S9B061"/>
<keyword evidence="2" id="KW-0472">Membrane</keyword>
<keyword evidence="4" id="KW-1185">Reference proteome</keyword>
<proteinExistence type="predicted"/>
<feature type="compositionally biased region" description="Basic and acidic residues" evidence="1">
    <location>
        <begin position="1"/>
        <end position="19"/>
    </location>
</feature>
<evidence type="ECO:0000313" key="4">
    <source>
        <dbReference type="Proteomes" id="UP000268192"/>
    </source>
</evidence>
<dbReference type="Proteomes" id="UP000268192">
    <property type="component" value="Chromosome"/>
</dbReference>
<keyword evidence="2" id="KW-0812">Transmembrane</keyword>
<organism evidence="3 4">
    <name type="scientific">Georhizobium profundi</name>
    <dbReference type="NCBI Taxonomy" id="2341112"/>
    <lineage>
        <taxon>Bacteria</taxon>
        <taxon>Pseudomonadati</taxon>
        <taxon>Pseudomonadota</taxon>
        <taxon>Alphaproteobacteria</taxon>
        <taxon>Hyphomicrobiales</taxon>
        <taxon>Rhizobiaceae</taxon>
        <taxon>Georhizobium</taxon>
    </lineage>
</organism>